<proteinExistence type="predicted"/>
<keyword evidence="2" id="KW-1185">Reference proteome</keyword>
<comment type="caution">
    <text evidence="1">The sequence shown here is derived from an EMBL/GenBank/DDBJ whole genome shotgun (WGS) entry which is preliminary data.</text>
</comment>
<gene>
    <name evidence="1" type="ORF">N801_18870</name>
</gene>
<accession>A0A0A0JVY9</accession>
<dbReference type="EMBL" id="AVPL01000070">
    <property type="protein sequence ID" value="KGN39796.1"/>
    <property type="molecule type" value="Genomic_DNA"/>
</dbReference>
<dbReference type="AlphaFoldDB" id="A0A0A0JVY9"/>
<dbReference type="eggNOG" id="ENOG5032VSJ">
    <property type="taxonomic scope" value="Bacteria"/>
</dbReference>
<name>A0A0A0JVY9_9MICO</name>
<reference evidence="1 2" key="1">
    <citation type="submission" date="2013-08" db="EMBL/GenBank/DDBJ databases">
        <title>The genome sequence of Knoellia aerolata.</title>
        <authorList>
            <person name="Zhu W."/>
            <person name="Wang G."/>
        </authorList>
    </citation>
    <scope>NUCLEOTIDE SEQUENCE [LARGE SCALE GENOMIC DNA]</scope>
    <source>
        <strain evidence="1 2">DSM 18566</strain>
    </source>
</reference>
<protein>
    <submittedName>
        <fullName evidence="1">Uncharacterized protein</fullName>
    </submittedName>
</protein>
<dbReference type="Proteomes" id="UP000030013">
    <property type="component" value="Unassembled WGS sequence"/>
</dbReference>
<organism evidence="1 2">
    <name type="scientific">Knoellia aerolata DSM 18566</name>
    <dbReference type="NCBI Taxonomy" id="1385519"/>
    <lineage>
        <taxon>Bacteria</taxon>
        <taxon>Bacillati</taxon>
        <taxon>Actinomycetota</taxon>
        <taxon>Actinomycetes</taxon>
        <taxon>Micrococcales</taxon>
        <taxon>Intrasporangiaceae</taxon>
        <taxon>Knoellia</taxon>
    </lineage>
</organism>
<evidence type="ECO:0000313" key="2">
    <source>
        <dbReference type="Proteomes" id="UP000030013"/>
    </source>
</evidence>
<evidence type="ECO:0000313" key="1">
    <source>
        <dbReference type="EMBL" id="KGN39796.1"/>
    </source>
</evidence>
<sequence>MLRHEAQVFDGWLSRESSHFDVATFQDPDNSARRMSIFYADKEHLERQTGTDLVYYRHHRAGFILVQYKRMRTATGSREATYYPDDQLRKELARAKALPAAAPPRDANEWRLSEDSIYVKLVADDLARPTGNKLVRGMYLPGSLVDLLLASGDRNEIPKGWSSKNLTTYLSNEEFLQLAKQGYVGTRGATTAEIKRLIRSAFAEDKGVIVAIDETDPVQVARPLHG</sequence>